<feature type="domain" description="Phage tail collar" evidence="1">
    <location>
        <begin position="7"/>
        <end position="63"/>
    </location>
</feature>
<gene>
    <name evidence="2" type="ORF">BX591_12073</name>
</gene>
<dbReference type="InterPro" id="IPR037053">
    <property type="entry name" value="Phage_tail_collar_dom_sf"/>
</dbReference>
<dbReference type="RefSeq" id="WP_111933938.1">
    <property type="nucleotide sequence ID" value="NZ_CADFFP010000022.1"/>
</dbReference>
<proteinExistence type="predicted"/>
<dbReference type="Proteomes" id="UP000248918">
    <property type="component" value="Unassembled WGS sequence"/>
</dbReference>
<evidence type="ECO:0000313" key="2">
    <source>
        <dbReference type="EMBL" id="RAS23467.1"/>
    </source>
</evidence>
<protein>
    <submittedName>
        <fullName evidence="2">Microcystin-dependent protein</fullName>
    </submittedName>
</protein>
<dbReference type="Pfam" id="PF07484">
    <property type="entry name" value="Collar"/>
    <property type="match status" value="1"/>
</dbReference>
<dbReference type="InterPro" id="IPR011083">
    <property type="entry name" value="Phage_tail_collar_dom"/>
</dbReference>
<comment type="caution">
    <text evidence="2">The sequence shown here is derived from an EMBL/GenBank/DDBJ whole genome shotgun (WGS) entry which is preliminary data.</text>
</comment>
<dbReference type="Gene3D" id="3.90.1340.10">
    <property type="entry name" value="Phage tail collar domain"/>
    <property type="match status" value="1"/>
</dbReference>
<dbReference type="EMBL" id="QLTK01000020">
    <property type="protein sequence ID" value="RAS23467.1"/>
    <property type="molecule type" value="Genomic_DNA"/>
</dbReference>
<organism evidence="2 3">
    <name type="scientific">Paraburkholderia bryophila</name>
    <dbReference type="NCBI Taxonomy" id="420952"/>
    <lineage>
        <taxon>Bacteria</taxon>
        <taxon>Pseudomonadati</taxon>
        <taxon>Pseudomonadota</taxon>
        <taxon>Betaproteobacteria</taxon>
        <taxon>Burkholderiales</taxon>
        <taxon>Burkholderiaceae</taxon>
        <taxon>Paraburkholderia</taxon>
    </lineage>
</organism>
<name>A0A329BNL1_9BURK</name>
<accession>A0A329BNL1</accession>
<evidence type="ECO:0000259" key="1">
    <source>
        <dbReference type="Pfam" id="PF07484"/>
    </source>
</evidence>
<sequence>MSDPYLGEIRMVGFNFAPVGWALCQGQIMSIAQNNALFALLGTTFGGTGTTTFGLPDFRSRSPVGTGQGPGLSSIEWGEVSGNESTTLLQTQMPIHTHVATASGGGTGNVQISVPATTTTTNTTATPGPTTVLAPGSSGGHAATIYSTAAANTTLLPFSAPVTTTPPTIVNQLAGGSQPVGLRNPFLGTTFIIALQGIYPTRP</sequence>
<dbReference type="OrthoDB" id="9810174at2"/>
<dbReference type="AlphaFoldDB" id="A0A329BNL1"/>
<dbReference type="SUPFAM" id="SSF88874">
    <property type="entry name" value="Receptor-binding domain of short tail fibre protein gp12"/>
    <property type="match status" value="1"/>
</dbReference>
<reference evidence="2 3" key="1">
    <citation type="submission" date="2018-06" db="EMBL/GenBank/DDBJ databases">
        <title>Genomic Encyclopedia of Type Strains, Phase III (KMG-III): the genomes of soil and plant-associated and newly described type strains.</title>
        <authorList>
            <person name="Whitman W."/>
        </authorList>
    </citation>
    <scope>NUCLEOTIDE SEQUENCE [LARGE SCALE GENOMIC DNA]</scope>
    <source>
        <strain evidence="2 3">LMG 23644</strain>
    </source>
</reference>
<evidence type="ECO:0000313" key="3">
    <source>
        <dbReference type="Proteomes" id="UP000248918"/>
    </source>
</evidence>